<name>A0AAE3W1U4_9ACTN</name>
<sequence>MRSNTSQHRRWAGLAGMALVALSAVVSVGAVVGTAAAGVGYQRSTIVEVGVIASMPASATPGASFRASTDESIPASLRAVESTTAPVPSAEGTKTAAPETVHEPRIAPTESPHTNEVTQGPELAPTPPAEAAATPDAELPEPGTSTL</sequence>
<evidence type="ECO:0000313" key="2">
    <source>
        <dbReference type="EMBL" id="MDQ0367986.1"/>
    </source>
</evidence>
<dbReference type="AlphaFoldDB" id="A0AAE3W1U4"/>
<organism evidence="2 3">
    <name type="scientific">Catenuloplanes indicus</name>
    <dbReference type="NCBI Taxonomy" id="137267"/>
    <lineage>
        <taxon>Bacteria</taxon>
        <taxon>Bacillati</taxon>
        <taxon>Actinomycetota</taxon>
        <taxon>Actinomycetes</taxon>
        <taxon>Micromonosporales</taxon>
        <taxon>Micromonosporaceae</taxon>
        <taxon>Catenuloplanes</taxon>
    </lineage>
</organism>
<comment type="caution">
    <text evidence="2">The sequence shown here is derived from an EMBL/GenBank/DDBJ whole genome shotgun (WGS) entry which is preliminary data.</text>
</comment>
<dbReference type="EMBL" id="JAUSUZ010000001">
    <property type="protein sequence ID" value="MDQ0367986.1"/>
    <property type="molecule type" value="Genomic_DNA"/>
</dbReference>
<evidence type="ECO:0000256" key="1">
    <source>
        <dbReference type="SAM" id="MobiDB-lite"/>
    </source>
</evidence>
<proteinExistence type="predicted"/>
<dbReference type="Proteomes" id="UP001240236">
    <property type="component" value="Unassembled WGS sequence"/>
</dbReference>
<evidence type="ECO:0000313" key="3">
    <source>
        <dbReference type="Proteomes" id="UP001240236"/>
    </source>
</evidence>
<reference evidence="2 3" key="1">
    <citation type="submission" date="2023-07" db="EMBL/GenBank/DDBJ databases">
        <title>Sequencing the genomes of 1000 actinobacteria strains.</title>
        <authorList>
            <person name="Klenk H.-P."/>
        </authorList>
    </citation>
    <scope>NUCLEOTIDE SEQUENCE [LARGE SCALE GENOMIC DNA]</scope>
    <source>
        <strain evidence="2 3">DSM 44709</strain>
    </source>
</reference>
<feature type="compositionally biased region" description="Low complexity" evidence="1">
    <location>
        <begin position="129"/>
        <end position="147"/>
    </location>
</feature>
<feature type="region of interest" description="Disordered" evidence="1">
    <location>
        <begin position="78"/>
        <end position="147"/>
    </location>
</feature>
<accession>A0AAE3W1U4</accession>
<protein>
    <submittedName>
        <fullName evidence="2">Uncharacterized protein</fullName>
    </submittedName>
</protein>
<gene>
    <name evidence="2" type="ORF">J2S42_004655</name>
</gene>
<keyword evidence="3" id="KW-1185">Reference proteome</keyword>